<dbReference type="Proteomes" id="UP000050580">
    <property type="component" value="Unassembled WGS sequence"/>
</dbReference>
<evidence type="ECO:0000313" key="3">
    <source>
        <dbReference type="Proteomes" id="UP000050580"/>
    </source>
</evidence>
<dbReference type="OrthoDB" id="8913706at2"/>
<protein>
    <submittedName>
        <fullName evidence="2">Uncharacterized protein</fullName>
    </submittedName>
</protein>
<comment type="caution">
    <text evidence="2">The sequence shown here is derived from an EMBL/GenBank/DDBJ whole genome shotgun (WGS) entry which is preliminary data.</text>
</comment>
<feature type="compositionally biased region" description="Polar residues" evidence="1">
    <location>
        <begin position="89"/>
        <end position="99"/>
    </location>
</feature>
<reference evidence="2 3" key="1">
    <citation type="submission" date="2015-05" db="EMBL/GenBank/DDBJ databases">
        <title>Draft genome sequence of Lampropedia sp. CT6, isolated from the microbial mat of a hot water spring, located at Manikaran, India.</title>
        <authorList>
            <person name="Tripathi C."/>
            <person name="Rani P."/>
            <person name="Mahato N.K."/>
            <person name="Lal R."/>
        </authorList>
    </citation>
    <scope>NUCLEOTIDE SEQUENCE [LARGE SCALE GENOMIC DNA]</scope>
    <source>
        <strain evidence="2 3">CT6</strain>
    </source>
</reference>
<dbReference type="AlphaFoldDB" id="A0A0U1Q1P7"/>
<proteinExistence type="predicted"/>
<dbReference type="RefSeq" id="WP_046741008.1">
    <property type="nucleotide sequence ID" value="NZ_LBNQ01000016.1"/>
</dbReference>
<dbReference type="EMBL" id="LBNQ01000016">
    <property type="protein sequence ID" value="KKW68661.1"/>
    <property type="molecule type" value="Genomic_DNA"/>
</dbReference>
<evidence type="ECO:0000256" key="1">
    <source>
        <dbReference type="SAM" id="MobiDB-lite"/>
    </source>
</evidence>
<name>A0A0U1Q1P7_9BURK</name>
<organism evidence="2 3">
    <name type="scientific">Lampropedia cohaerens</name>
    <dbReference type="NCBI Taxonomy" id="1610491"/>
    <lineage>
        <taxon>Bacteria</taxon>
        <taxon>Pseudomonadati</taxon>
        <taxon>Pseudomonadota</taxon>
        <taxon>Betaproteobacteria</taxon>
        <taxon>Burkholderiales</taxon>
        <taxon>Comamonadaceae</taxon>
        <taxon>Lampropedia</taxon>
    </lineage>
</organism>
<evidence type="ECO:0000313" key="2">
    <source>
        <dbReference type="EMBL" id="KKW68661.1"/>
    </source>
</evidence>
<sequence>MRPSPAPALSADDIRSKLLYVRQWPDFSAERDLSRIGDLARICALLSRKPTVGFLVHRALDMPSHEVEPLVLHLIDAGAVAVFQTGTEPLTASGATPSATDGPDIAASPGAEDDQRHGAARTFLKRLWGKLLPR</sequence>
<gene>
    <name evidence="2" type="ORF">AAV94_03805</name>
</gene>
<accession>A0A0U1Q1P7</accession>
<feature type="region of interest" description="Disordered" evidence="1">
    <location>
        <begin position="89"/>
        <end position="118"/>
    </location>
</feature>
<keyword evidence="3" id="KW-1185">Reference proteome</keyword>